<dbReference type="OrthoDB" id="19300at2759"/>
<dbReference type="Gene3D" id="1.10.532.10">
    <property type="entry name" value="STAT transcription factor, N-terminal domain"/>
    <property type="match status" value="1"/>
</dbReference>
<evidence type="ECO:0000256" key="4">
    <source>
        <dbReference type="ARBA" id="ARBA00022490"/>
    </source>
</evidence>
<dbReference type="Ensembl" id="ENSPFOT00000012565.2">
    <property type="protein sequence ID" value="ENSPFOP00000012548.2"/>
    <property type="gene ID" value="ENSPFOG00000012474.2"/>
</dbReference>
<organism evidence="16 17">
    <name type="scientific">Poecilia formosa</name>
    <name type="common">Amazon molly</name>
    <name type="synonym">Limia formosa</name>
    <dbReference type="NCBI Taxonomy" id="48698"/>
    <lineage>
        <taxon>Eukaryota</taxon>
        <taxon>Metazoa</taxon>
        <taxon>Chordata</taxon>
        <taxon>Craniata</taxon>
        <taxon>Vertebrata</taxon>
        <taxon>Euteleostomi</taxon>
        <taxon>Actinopterygii</taxon>
        <taxon>Neopterygii</taxon>
        <taxon>Teleostei</taxon>
        <taxon>Neoteleostei</taxon>
        <taxon>Acanthomorphata</taxon>
        <taxon>Ovalentaria</taxon>
        <taxon>Atherinomorphae</taxon>
        <taxon>Cyprinodontiformes</taxon>
        <taxon>Poeciliidae</taxon>
        <taxon>Poeciliinae</taxon>
        <taxon>Poecilia</taxon>
    </lineage>
</organism>
<evidence type="ECO:0000256" key="13">
    <source>
        <dbReference type="RuleBase" id="RU046415"/>
    </source>
</evidence>
<evidence type="ECO:0000313" key="16">
    <source>
        <dbReference type="Ensembl" id="ENSPFOP00000012548.2"/>
    </source>
</evidence>
<dbReference type="InterPro" id="IPR013799">
    <property type="entry name" value="STAT_TF_prot_interaction"/>
</dbReference>
<dbReference type="Gene3D" id="2.60.40.630">
    <property type="entry name" value="STAT transcription factor, DNA-binding domain"/>
    <property type="match status" value="1"/>
</dbReference>
<dbReference type="GO" id="GO:0005737">
    <property type="term" value="C:cytoplasm"/>
    <property type="evidence" value="ECO:0007669"/>
    <property type="project" value="UniProtKB-SubCell"/>
</dbReference>
<evidence type="ECO:0000256" key="3">
    <source>
        <dbReference type="ARBA" id="ARBA00005586"/>
    </source>
</evidence>
<keyword evidence="8 13" id="KW-0238">DNA-binding</keyword>
<keyword evidence="11 13" id="KW-0539">Nucleus</keyword>
<dbReference type="GeneID" id="103141175"/>
<evidence type="ECO:0000256" key="9">
    <source>
        <dbReference type="ARBA" id="ARBA00023159"/>
    </source>
</evidence>
<dbReference type="SUPFAM" id="SSF55550">
    <property type="entry name" value="SH2 domain"/>
    <property type="match status" value="1"/>
</dbReference>
<dbReference type="InterPro" id="IPR013800">
    <property type="entry name" value="STAT_TF_alpha"/>
</dbReference>
<dbReference type="InterPro" id="IPR001217">
    <property type="entry name" value="STAT"/>
</dbReference>
<dbReference type="FunFam" id="2.60.40.630:FF:000003">
    <property type="entry name" value="Signal transducer and transcription activator 6"/>
    <property type="match status" value="1"/>
</dbReference>
<dbReference type="GO" id="GO:0001228">
    <property type="term" value="F:DNA-binding transcription activator activity, RNA polymerase II-specific"/>
    <property type="evidence" value="ECO:0007669"/>
    <property type="project" value="UniProtKB-ARBA"/>
</dbReference>
<reference evidence="17" key="1">
    <citation type="submission" date="2013-10" db="EMBL/GenBank/DDBJ databases">
        <authorList>
            <person name="Schartl M."/>
            <person name="Warren W."/>
        </authorList>
    </citation>
    <scope>NUCLEOTIDE SEQUENCE [LARGE SCALE GENOMIC DNA]</scope>
    <source>
        <strain evidence="17">female</strain>
    </source>
</reference>
<dbReference type="InterPro" id="IPR036860">
    <property type="entry name" value="SH2_dom_sf"/>
</dbReference>
<feature type="domain" description="SH2" evidence="15">
    <location>
        <begin position="546"/>
        <end position="686"/>
    </location>
</feature>
<evidence type="ECO:0000256" key="14">
    <source>
        <dbReference type="SAM" id="Coils"/>
    </source>
</evidence>
<evidence type="ECO:0000256" key="1">
    <source>
        <dbReference type="ARBA" id="ARBA00004123"/>
    </source>
</evidence>
<dbReference type="PROSITE" id="PS50001">
    <property type="entry name" value="SH2"/>
    <property type="match status" value="1"/>
</dbReference>
<evidence type="ECO:0000256" key="12">
    <source>
        <dbReference type="PROSITE-ProRule" id="PRU00191"/>
    </source>
</evidence>
<dbReference type="Gene3D" id="3.30.505.10">
    <property type="entry name" value="SH2 domain"/>
    <property type="match status" value="1"/>
</dbReference>
<dbReference type="InterPro" id="IPR012345">
    <property type="entry name" value="STAT_TF_DNA-bd_N"/>
</dbReference>
<dbReference type="Pfam" id="PF21354">
    <property type="entry name" value="STAT_linker"/>
    <property type="match status" value="1"/>
</dbReference>
<dbReference type="InterPro" id="IPR008967">
    <property type="entry name" value="p53-like_TF_DNA-bd_sf"/>
</dbReference>
<dbReference type="AlphaFoldDB" id="A0A087Y3E5"/>
<evidence type="ECO:0000313" key="17">
    <source>
        <dbReference type="Proteomes" id="UP000028760"/>
    </source>
</evidence>
<dbReference type="Gene3D" id="1.20.1050.20">
    <property type="entry name" value="STAT transcription factor, all-alpha domain"/>
    <property type="match status" value="1"/>
</dbReference>
<keyword evidence="5 13" id="KW-0597">Phosphoprotein</keyword>
<dbReference type="GO" id="GO:0045087">
    <property type="term" value="P:innate immune response"/>
    <property type="evidence" value="ECO:0007669"/>
    <property type="project" value="Ensembl"/>
</dbReference>
<dbReference type="Gene3D" id="1.10.238.10">
    <property type="entry name" value="EF-hand"/>
    <property type="match status" value="1"/>
</dbReference>
<dbReference type="InterPro" id="IPR000980">
    <property type="entry name" value="SH2"/>
</dbReference>
<dbReference type="InterPro" id="IPR048988">
    <property type="entry name" value="STAT_linker"/>
</dbReference>
<evidence type="ECO:0000256" key="6">
    <source>
        <dbReference type="ARBA" id="ARBA00022999"/>
    </source>
</evidence>
<evidence type="ECO:0000256" key="11">
    <source>
        <dbReference type="ARBA" id="ARBA00023242"/>
    </source>
</evidence>
<dbReference type="FunFam" id="3.30.505.10:FF:000126">
    <property type="entry name" value="Signal transducer and activator of transcription"/>
    <property type="match status" value="1"/>
</dbReference>
<evidence type="ECO:0000256" key="10">
    <source>
        <dbReference type="ARBA" id="ARBA00023163"/>
    </source>
</evidence>
<sequence length="723" mass="83343">MAQWLEMSYVLTNMDDERINTLYPPDTFPIEIRHYLCQWLEEKDWEGFSPDQSDKEPIAQALLNDAVLLLESVAEQQNIVERMKLLQITKNMMTRPAMEFAVKIRNIFRQEKMILCEKLANKRAEGKTPDFEELSFLKNTVFQLQDRRKRFHSCKEDINWEMVNFEALQSVHAKTPSEHSLRELQMLSKKIQELKINQSSLIRECLGMFTETLTKLKQCQDNFIVKMNVWQWEQHKSVIGYPFSDDLTHLQNWSEQLFAVNSNLRQEWLLIPDLPKEIGEKLTGLLQELIQSSFVVEKQPPQVIKTQSKFSAVVRYLLGESLVSGQPVTMKAQIINELQARNVNLALCDNVGELINHTAILDRNTATKTTNANFRHMSIKKIKRADRKGAESVTEEKFALMFLAEIFITGHETPFKIHINSQPVVVIVHGSQDINAVATIIWDCAFAEPDRVPFVVPDRVTWKMMIETLNVKFCSEVGTNHNLNPYNKHFLAQKIFDQPEYANDLSDSVVTWCQFNKEVLAGRNFTFWQWFEGAMDLTKKHLKPYWSDGLIFGFIGKQHVHLILKESPSGTFLLRFSDSEIGGITIAYVSHENGIPMIQNIQPFTRKDLEIRCLGDRIRDINEILYLYPNVPKHEGFKKFYTEQQPTNSGYIPVSLQTKVGTVPEIDGSHISGELSALNVEDTYPLDTLPDLNGLSMDANCDPIPPDGMEYDFYFNEFAKNST</sequence>
<protein>
    <recommendedName>
        <fullName evidence="13">Signal transducer and activator of transcription</fullName>
    </recommendedName>
</protein>
<keyword evidence="10 13" id="KW-0804">Transcription</keyword>
<comment type="similarity">
    <text evidence="3 13">Belongs to the transcription factor STAT family.</text>
</comment>
<dbReference type="SUPFAM" id="SSF49417">
    <property type="entry name" value="p53-like transcription factors"/>
    <property type="match status" value="1"/>
</dbReference>
<keyword evidence="4 13" id="KW-0963">Cytoplasm</keyword>
<dbReference type="InterPro" id="IPR015988">
    <property type="entry name" value="STAT_TF_CC"/>
</dbReference>
<dbReference type="RefSeq" id="XP_007556735.1">
    <property type="nucleotide sequence ID" value="XM_007556673.2"/>
</dbReference>
<evidence type="ECO:0000256" key="5">
    <source>
        <dbReference type="ARBA" id="ARBA00022553"/>
    </source>
</evidence>
<reference evidence="16" key="2">
    <citation type="submission" date="2025-08" db="UniProtKB">
        <authorList>
            <consortium name="Ensembl"/>
        </authorList>
    </citation>
    <scope>IDENTIFICATION</scope>
</reference>
<dbReference type="GO" id="GO:0000977">
    <property type="term" value="F:RNA polymerase II transcription regulatory region sequence-specific DNA binding"/>
    <property type="evidence" value="ECO:0007669"/>
    <property type="project" value="UniProtKB-ARBA"/>
</dbReference>
<proteinExistence type="inferred from homology"/>
<dbReference type="GO" id="GO:0007166">
    <property type="term" value="P:cell surface receptor signaling pathway"/>
    <property type="evidence" value="ECO:0007669"/>
    <property type="project" value="UniProtKB-ARBA"/>
</dbReference>
<keyword evidence="7 13" id="KW-0805">Transcription regulation</keyword>
<dbReference type="Proteomes" id="UP000028760">
    <property type="component" value="Unassembled WGS sequence"/>
</dbReference>
<dbReference type="InterPro" id="IPR013801">
    <property type="entry name" value="STAT_TF_DNA-bd"/>
</dbReference>
<dbReference type="Pfam" id="PF02865">
    <property type="entry name" value="STAT_int"/>
    <property type="match status" value="1"/>
</dbReference>
<dbReference type="CTD" id="6778"/>
<keyword evidence="9 13" id="KW-0010">Activator</keyword>
<keyword evidence="6 12" id="KW-0727">SH2 domain</keyword>
<dbReference type="InterPro" id="IPR036535">
    <property type="entry name" value="STAT_N_sf"/>
</dbReference>
<reference evidence="16" key="3">
    <citation type="submission" date="2025-09" db="UniProtKB">
        <authorList>
            <consortium name="Ensembl"/>
        </authorList>
    </citation>
    <scope>IDENTIFICATION</scope>
</reference>
<dbReference type="SUPFAM" id="SSF48092">
    <property type="entry name" value="Transcription factor STAT-4 N-domain"/>
    <property type="match status" value="1"/>
</dbReference>
<dbReference type="Pfam" id="PF01017">
    <property type="entry name" value="STAT_alpha"/>
    <property type="match status" value="1"/>
</dbReference>
<dbReference type="eggNOG" id="KOG3667">
    <property type="taxonomic scope" value="Eukaryota"/>
</dbReference>
<dbReference type="SUPFAM" id="SSF47655">
    <property type="entry name" value="STAT"/>
    <property type="match status" value="1"/>
</dbReference>
<keyword evidence="17" id="KW-1185">Reference proteome</keyword>
<evidence type="ECO:0000259" key="15">
    <source>
        <dbReference type="PROSITE" id="PS50001"/>
    </source>
</evidence>
<feature type="coiled-coil region" evidence="14">
    <location>
        <begin position="177"/>
        <end position="204"/>
    </location>
</feature>
<evidence type="ECO:0000256" key="7">
    <source>
        <dbReference type="ARBA" id="ARBA00023015"/>
    </source>
</evidence>
<dbReference type="FunFam" id="1.10.238.10:FF:000029">
    <property type="entry name" value="Signal transducer and transcription activator 6"/>
    <property type="match status" value="1"/>
</dbReference>
<dbReference type="GO" id="GO:0002432">
    <property type="term" value="P:granuloma formation"/>
    <property type="evidence" value="ECO:0007669"/>
    <property type="project" value="Ensembl"/>
</dbReference>
<evidence type="ECO:0000256" key="8">
    <source>
        <dbReference type="ARBA" id="ARBA00023125"/>
    </source>
</evidence>
<keyword evidence="14" id="KW-0175">Coiled coil</keyword>
<dbReference type="SMART" id="SM00964">
    <property type="entry name" value="STAT_int"/>
    <property type="match status" value="1"/>
</dbReference>
<dbReference type="GO" id="GO:0005634">
    <property type="term" value="C:nucleus"/>
    <property type="evidence" value="ECO:0007669"/>
    <property type="project" value="UniProtKB-SubCell"/>
</dbReference>
<dbReference type="EMBL" id="AYCK01006676">
    <property type="status" value="NOT_ANNOTATED_CDS"/>
    <property type="molecule type" value="Genomic_DNA"/>
</dbReference>
<evidence type="ECO:0000256" key="2">
    <source>
        <dbReference type="ARBA" id="ARBA00004496"/>
    </source>
</evidence>
<dbReference type="STRING" id="48698.ENSPFOP00000012548"/>
<dbReference type="Pfam" id="PF02864">
    <property type="entry name" value="STAT_bind"/>
    <property type="match status" value="1"/>
</dbReference>
<comment type="subcellular location">
    <subcellularLocation>
        <location evidence="2 13">Cytoplasm</location>
    </subcellularLocation>
    <subcellularLocation>
        <location evidence="1 13">Nucleus</location>
    </subcellularLocation>
</comment>
<name>A0A087Y3E5_POEFO</name>
<dbReference type="PANTHER" id="PTHR11801">
    <property type="entry name" value="SIGNAL TRANSDUCER AND ACTIVATOR OF TRANSCRIPTION"/>
    <property type="match status" value="1"/>
</dbReference>
<dbReference type="Pfam" id="PF00017">
    <property type="entry name" value="SH2"/>
    <property type="match status" value="1"/>
</dbReference>
<dbReference type="OMA" id="EPQMPAM"/>
<accession>A0A087Y3E5</accession>
<dbReference type="KEGG" id="pfor:103141175"/>
<dbReference type="GeneTree" id="ENSGT01080000257420"/>